<dbReference type="AlphaFoldDB" id="A0A6C0FAY4"/>
<protein>
    <submittedName>
        <fullName evidence="2">Uncharacterized protein</fullName>
    </submittedName>
</protein>
<sequence length="143" mass="16238">MQEDKPPPSESSTVEYLLKKSHNDVDEMRGTSPGSSPRTYDEQEEKLKIKKAERMAQERERQRHMSALAGQGSIQPQLPAAGRVMTPYEIANMMRIGRKILRRAAKRSSKAAVLKQLSDFGRKNKKHAKKCLFYAKCLTCDSN</sequence>
<reference evidence="2" key="1">
    <citation type="journal article" date="2020" name="Nature">
        <title>Giant virus diversity and host interactions through global metagenomics.</title>
        <authorList>
            <person name="Schulz F."/>
            <person name="Roux S."/>
            <person name="Paez-Espino D."/>
            <person name="Jungbluth S."/>
            <person name="Walsh D.A."/>
            <person name="Denef V.J."/>
            <person name="McMahon K.D."/>
            <person name="Konstantinidis K.T."/>
            <person name="Eloe-Fadrosh E.A."/>
            <person name="Kyrpides N.C."/>
            <person name="Woyke T."/>
        </authorList>
    </citation>
    <scope>NUCLEOTIDE SEQUENCE</scope>
    <source>
        <strain evidence="2">GVMAG-S-ERX556101-89</strain>
    </source>
</reference>
<feature type="region of interest" description="Disordered" evidence="1">
    <location>
        <begin position="1"/>
        <end position="80"/>
    </location>
</feature>
<proteinExistence type="predicted"/>
<name>A0A6C0FAY4_9ZZZZ</name>
<organism evidence="2">
    <name type="scientific">viral metagenome</name>
    <dbReference type="NCBI Taxonomy" id="1070528"/>
    <lineage>
        <taxon>unclassified sequences</taxon>
        <taxon>metagenomes</taxon>
        <taxon>organismal metagenomes</taxon>
    </lineage>
</organism>
<accession>A0A6C0FAY4</accession>
<dbReference type="EMBL" id="MN738829">
    <property type="protein sequence ID" value="QHT38372.1"/>
    <property type="molecule type" value="Genomic_DNA"/>
</dbReference>
<feature type="compositionally biased region" description="Basic and acidic residues" evidence="1">
    <location>
        <begin position="39"/>
        <end position="63"/>
    </location>
</feature>
<evidence type="ECO:0000256" key="1">
    <source>
        <dbReference type="SAM" id="MobiDB-lite"/>
    </source>
</evidence>
<feature type="compositionally biased region" description="Basic and acidic residues" evidence="1">
    <location>
        <begin position="17"/>
        <end position="29"/>
    </location>
</feature>
<evidence type="ECO:0000313" key="2">
    <source>
        <dbReference type="EMBL" id="QHT38372.1"/>
    </source>
</evidence>